<feature type="region of interest" description="Disordered" evidence="1">
    <location>
        <begin position="1"/>
        <end position="69"/>
    </location>
</feature>
<comment type="caution">
    <text evidence="2">The sequence shown here is derived from an EMBL/GenBank/DDBJ whole genome shotgun (WGS) entry which is preliminary data.</text>
</comment>
<gene>
    <name evidence="2" type="ORF">GCM10022268_35380</name>
</gene>
<evidence type="ECO:0000313" key="2">
    <source>
        <dbReference type="EMBL" id="GAA3724165.1"/>
    </source>
</evidence>
<dbReference type="Proteomes" id="UP001500523">
    <property type="component" value="Unassembled WGS sequence"/>
</dbReference>
<accession>A0ABP7ETM1</accession>
<protein>
    <submittedName>
        <fullName evidence="2">Uncharacterized protein</fullName>
    </submittedName>
</protein>
<keyword evidence="3" id="KW-1185">Reference proteome</keyword>
<dbReference type="EMBL" id="BAABBF010000013">
    <property type="protein sequence ID" value="GAA3724165.1"/>
    <property type="molecule type" value="Genomic_DNA"/>
</dbReference>
<reference evidence="3" key="1">
    <citation type="journal article" date="2019" name="Int. J. Syst. Evol. Microbiol.">
        <title>The Global Catalogue of Microorganisms (GCM) 10K type strain sequencing project: providing services to taxonomists for standard genome sequencing and annotation.</title>
        <authorList>
            <consortium name="The Broad Institute Genomics Platform"/>
            <consortium name="The Broad Institute Genome Sequencing Center for Infectious Disease"/>
            <person name="Wu L."/>
            <person name="Ma J."/>
        </authorList>
    </citation>
    <scope>NUCLEOTIDE SEQUENCE [LARGE SCALE GENOMIC DNA]</scope>
    <source>
        <strain evidence="3">JCM 17498</strain>
    </source>
</reference>
<organism evidence="2 3">
    <name type="scientific">Sphingomonas cynarae</name>
    <dbReference type="NCBI Taxonomy" id="930197"/>
    <lineage>
        <taxon>Bacteria</taxon>
        <taxon>Pseudomonadati</taxon>
        <taxon>Pseudomonadota</taxon>
        <taxon>Alphaproteobacteria</taxon>
        <taxon>Sphingomonadales</taxon>
        <taxon>Sphingomonadaceae</taxon>
        <taxon>Sphingomonas</taxon>
    </lineage>
</organism>
<name>A0ABP7ETM1_9SPHN</name>
<feature type="compositionally biased region" description="Basic and acidic residues" evidence="1">
    <location>
        <begin position="1"/>
        <end position="29"/>
    </location>
</feature>
<evidence type="ECO:0000313" key="3">
    <source>
        <dbReference type="Proteomes" id="UP001500523"/>
    </source>
</evidence>
<feature type="compositionally biased region" description="Polar residues" evidence="1">
    <location>
        <begin position="60"/>
        <end position="69"/>
    </location>
</feature>
<sequence length="69" mass="8139">MRQQAERQRIRRDPQEQERRDTGKGERPVRPNRQRHCGDRQQLQDTAMKNAPPIAPRNNGHPTPSMSDR</sequence>
<evidence type="ECO:0000256" key="1">
    <source>
        <dbReference type="SAM" id="MobiDB-lite"/>
    </source>
</evidence>
<proteinExistence type="predicted"/>